<dbReference type="InterPro" id="IPR006680">
    <property type="entry name" value="Amidohydro-rel"/>
</dbReference>
<dbReference type="PANTHER" id="PTHR43794">
    <property type="entry name" value="AMINOHYDROLASE SSNA-RELATED"/>
    <property type="match status" value="1"/>
</dbReference>
<evidence type="ECO:0000259" key="2">
    <source>
        <dbReference type="Pfam" id="PF01979"/>
    </source>
</evidence>
<proteinExistence type="predicted"/>
<organism evidence="3 4">
    <name type="scientific">Candidatus Nitronauta litoralis</name>
    <dbReference type="NCBI Taxonomy" id="2705533"/>
    <lineage>
        <taxon>Bacteria</taxon>
        <taxon>Pseudomonadati</taxon>
        <taxon>Nitrospinota/Tectimicrobiota group</taxon>
        <taxon>Nitrospinota</taxon>
        <taxon>Nitrospinia</taxon>
        <taxon>Nitrospinales</taxon>
        <taxon>Nitrospinaceae</taxon>
        <taxon>Candidatus Nitronauta</taxon>
    </lineage>
</organism>
<accession>A0A7T0BVH9</accession>
<dbReference type="SUPFAM" id="SSF51556">
    <property type="entry name" value="Metallo-dependent hydrolases"/>
    <property type="match status" value="1"/>
</dbReference>
<dbReference type="AlphaFoldDB" id="A0A7T0BVH9"/>
<dbReference type="InterPro" id="IPR032466">
    <property type="entry name" value="Metal_Hydrolase"/>
</dbReference>
<dbReference type="EMBL" id="CP048685">
    <property type="protein sequence ID" value="QPJ61736.1"/>
    <property type="molecule type" value="Genomic_DNA"/>
</dbReference>
<feature type="domain" description="Amidohydrolase-related" evidence="2">
    <location>
        <begin position="56"/>
        <end position="380"/>
    </location>
</feature>
<evidence type="ECO:0000313" key="4">
    <source>
        <dbReference type="Proteomes" id="UP000594688"/>
    </source>
</evidence>
<dbReference type="KEGG" id="nli:G3M70_07485"/>
<evidence type="ECO:0000313" key="3">
    <source>
        <dbReference type="EMBL" id="QPJ61736.1"/>
    </source>
</evidence>
<dbReference type="Proteomes" id="UP000594688">
    <property type="component" value="Chromosome"/>
</dbReference>
<keyword evidence="1 3" id="KW-0378">Hydrolase</keyword>
<dbReference type="Gene3D" id="3.20.20.140">
    <property type="entry name" value="Metal-dependent hydrolases"/>
    <property type="match status" value="1"/>
</dbReference>
<dbReference type="Pfam" id="PF01979">
    <property type="entry name" value="Amidohydro_1"/>
    <property type="match status" value="1"/>
</dbReference>
<reference evidence="3 4" key="1">
    <citation type="submission" date="2020-02" db="EMBL/GenBank/DDBJ databases">
        <title>Genomic and physiological characterization of two novel Nitrospinaceae genera.</title>
        <authorList>
            <person name="Mueller A.J."/>
            <person name="Jung M.-Y."/>
            <person name="Strachan C.R."/>
            <person name="Herbold C.W."/>
            <person name="Kirkegaard R.H."/>
            <person name="Daims H."/>
        </authorList>
    </citation>
    <scope>NUCLEOTIDE SEQUENCE [LARGE SCALE GENOMIC DNA]</scope>
    <source>
        <strain evidence="3">EB</strain>
    </source>
</reference>
<dbReference type="GO" id="GO:0016810">
    <property type="term" value="F:hydrolase activity, acting on carbon-nitrogen (but not peptide) bonds"/>
    <property type="evidence" value="ECO:0007669"/>
    <property type="project" value="InterPro"/>
</dbReference>
<name>A0A7T0BVH9_9BACT</name>
<sequence>MKRILFGQLVTMAEEPDAPPLENGELLIDGENIVAINSQPSESFSGETIDLSDSLILPGFVNAHCHLSLSGLKGKIPQGLKFVNWIRQVVKLNTALPFTERAREMQIAAQEMLASGVTTLVDYFSHPELLPEYAQLPFRQVLLYEVLGFQKSKAEENVRRVESLLKEHTGHDGKIQLGLAPHAPYSVAPELYEKLIELAEKYQCLWSCHVAEVAEEQEFLETGKGPFRDLLEERGVWEETWNPPGVSPVKYLDEMDVLENMQAVHLNKMDEQDIHLLKRNNASAVFCPGSTRWFGRARYIPVRELLDAGIPVGLGTDSYASNDGLNFLREIRLAGAMLPDVSRAEILWMATVGGALASGISGGELVMGARADLIVFRLKNKSRIWWDTIFDQIGEGPDRVFMAGSA</sequence>
<evidence type="ECO:0000256" key="1">
    <source>
        <dbReference type="ARBA" id="ARBA00022801"/>
    </source>
</evidence>
<protein>
    <submittedName>
        <fullName evidence="3">Amidohydrolase family protein</fullName>
    </submittedName>
</protein>
<gene>
    <name evidence="3" type="ORF">G3M70_07485</name>
</gene>
<dbReference type="InterPro" id="IPR050287">
    <property type="entry name" value="MTA/SAH_deaminase"/>
</dbReference>
<dbReference type="PANTHER" id="PTHR43794:SF11">
    <property type="entry name" value="AMIDOHYDROLASE-RELATED DOMAIN-CONTAINING PROTEIN"/>
    <property type="match status" value="1"/>
</dbReference>
<dbReference type="SUPFAM" id="SSF51338">
    <property type="entry name" value="Composite domain of metallo-dependent hydrolases"/>
    <property type="match status" value="1"/>
</dbReference>
<dbReference type="InterPro" id="IPR011059">
    <property type="entry name" value="Metal-dep_hydrolase_composite"/>
</dbReference>